<protein>
    <submittedName>
        <fullName evidence="3">Carboxysome shell protein CsoS2</fullName>
    </submittedName>
</protein>
<feature type="region of interest" description="Disordered" evidence="2">
    <location>
        <begin position="1"/>
        <end position="30"/>
    </location>
</feature>
<dbReference type="GO" id="GO:0043886">
    <property type="term" value="F:structural constituent of carboxysome shell"/>
    <property type="evidence" value="ECO:0007669"/>
    <property type="project" value="InterPro"/>
</dbReference>
<organism evidence="3">
    <name type="scientific">hydrothermal vent metagenome</name>
    <dbReference type="NCBI Taxonomy" id="652676"/>
    <lineage>
        <taxon>unclassified sequences</taxon>
        <taxon>metagenomes</taxon>
        <taxon>ecological metagenomes</taxon>
    </lineage>
</organism>
<gene>
    <name evidence="3" type="ORF">MNBD_GAMMA20-726</name>
</gene>
<evidence type="ECO:0000256" key="2">
    <source>
        <dbReference type="SAM" id="MobiDB-lite"/>
    </source>
</evidence>
<evidence type="ECO:0000313" key="3">
    <source>
        <dbReference type="EMBL" id="VAX04222.1"/>
    </source>
</evidence>
<proteinExistence type="predicted"/>
<dbReference type="AlphaFoldDB" id="A0A3B1AKF5"/>
<reference evidence="3" key="1">
    <citation type="submission" date="2018-06" db="EMBL/GenBank/DDBJ databases">
        <authorList>
            <person name="Zhirakovskaya E."/>
        </authorList>
    </citation>
    <scope>NUCLEOTIDE SEQUENCE</scope>
</reference>
<name>A0A3B1AKF5_9ZZZZ</name>
<sequence>VSTTGARSRKPQRSVKRRTTVQASAANNSRVTALARRQAMSARGKAGVSANGMTAAQTVRVANPLISGRELAQALRTQRSRQGKTGQKKSSPCGRIRPPKNASVGAAQDAPWKVGAGETSQGQMVTGTMVGRSHKTTGDEPSTCRDVTGTEYMGADIFRDFCQSEPNKMSSKVGLSATLRGNAVTGNELGRSHHVTGDEPGSCQQVTGIEYLGAGHAETFCGTRSESAPAPAPAKVARVETRKGQSVTGNKVGRSSKVTGDESGAGRELTGSQYMQTGEDQMPAKVPTKVGLTNTLRGGSVTGTMVGRSERVTGDEPGSCRIISGDDYVGGEQYRDFCATTPAPQDAKVGASQTFNGKVVTGTMTGRSGKVTGDEPGTCKAITGTGYAGAEQYYDYCKPEASAIAAARTSVQRGTAGAVMTGQQPGIGGKMTGTEKGSCESLTGTPYIGADQYAGACAATAAEPASPDFPQSLSEDAPWGQFSIANMAAQTAQDNQGGVTGTRYAQGQITGPFGMATGKVTGTEDFRSARATQGSARNGSVRAESPRAVPETVASVDGRVKSRISGEGIGSKITGNDWDTGDLVTGTEGRSAMRRNPTRRGSAIAPTPPSKRNEALSEPVSKVTGGSGSTEKGSLVTYSGGARG</sequence>
<feature type="region of interest" description="Disordered" evidence="2">
    <location>
        <begin position="291"/>
        <end position="317"/>
    </location>
</feature>
<accession>A0A3B1AKF5</accession>
<feature type="region of interest" description="Disordered" evidence="2">
    <location>
        <begin position="223"/>
        <end position="268"/>
    </location>
</feature>
<feature type="region of interest" description="Disordered" evidence="2">
    <location>
        <begin position="530"/>
        <end position="554"/>
    </location>
</feature>
<feature type="region of interest" description="Disordered" evidence="2">
    <location>
        <begin position="75"/>
        <end position="107"/>
    </location>
</feature>
<dbReference type="InterPro" id="IPR020990">
    <property type="entry name" value="CSOS2/2B"/>
</dbReference>
<feature type="region of interest" description="Disordered" evidence="2">
    <location>
        <begin position="566"/>
        <end position="644"/>
    </location>
</feature>
<dbReference type="EMBL" id="UOFU01000370">
    <property type="protein sequence ID" value="VAX04222.1"/>
    <property type="molecule type" value="Genomic_DNA"/>
</dbReference>
<dbReference type="Pfam" id="PF12288">
    <property type="entry name" value="CsoS2_M"/>
    <property type="match status" value="1"/>
</dbReference>
<feature type="non-terminal residue" evidence="3">
    <location>
        <position position="1"/>
    </location>
</feature>
<feature type="compositionally biased region" description="Basic residues" evidence="2">
    <location>
        <begin position="7"/>
        <end position="19"/>
    </location>
</feature>
<keyword evidence="1" id="KW-0677">Repeat</keyword>
<evidence type="ECO:0000256" key="1">
    <source>
        <dbReference type="ARBA" id="ARBA00022737"/>
    </source>
</evidence>
<feature type="compositionally biased region" description="Polar residues" evidence="2">
    <location>
        <begin position="20"/>
        <end position="30"/>
    </location>
</feature>